<organism evidence="1 2">
    <name type="scientific">Allacma fusca</name>
    <dbReference type="NCBI Taxonomy" id="39272"/>
    <lineage>
        <taxon>Eukaryota</taxon>
        <taxon>Metazoa</taxon>
        <taxon>Ecdysozoa</taxon>
        <taxon>Arthropoda</taxon>
        <taxon>Hexapoda</taxon>
        <taxon>Collembola</taxon>
        <taxon>Symphypleona</taxon>
        <taxon>Sminthuridae</taxon>
        <taxon>Allacma</taxon>
    </lineage>
</organism>
<keyword evidence="2" id="KW-1185">Reference proteome</keyword>
<sequence length="91" mass="10065">MVAVDGLPLNVTSGIGFKNLVQTLSPGITVKSRHTVRRKIQKEAATVRKRNSEIDMSALSSQRIHGIADIWSTKSLQSVLGIRIQYITDDF</sequence>
<accession>A0A8J2LB18</accession>
<dbReference type="OrthoDB" id="117690at2759"/>
<feature type="non-terminal residue" evidence="1">
    <location>
        <position position="91"/>
    </location>
</feature>
<dbReference type="EMBL" id="CAJVCH010551984">
    <property type="protein sequence ID" value="CAG7829554.1"/>
    <property type="molecule type" value="Genomic_DNA"/>
</dbReference>
<comment type="caution">
    <text evidence="1">The sequence shown here is derived from an EMBL/GenBank/DDBJ whole genome shotgun (WGS) entry which is preliminary data.</text>
</comment>
<name>A0A8J2LB18_9HEXA</name>
<gene>
    <name evidence="1" type="ORF">AFUS01_LOCUS39413</name>
</gene>
<dbReference type="AlphaFoldDB" id="A0A8J2LB18"/>
<evidence type="ECO:0000313" key="1">
    <source>
        <dbReference type="EMBL" id="CAG7829554.1"/>
    </source>
</evidence>
<evidence type="ECO:0000313" key="2">
    <source>
        <dbReference type="Proteomes" id="UP000708208"/>
    </source>
</evidence>
<protein>
    <submittedName>
        <fullName evidence="1">Uncharacterized protein</fullName>
    </submittedName>
</protein>
<dbReference type="Proteomes" id="UP000708208">
    <property type="component" value="Unassembled WGS sequence"/>
</dbReference>
<reference evidence="1" key="1">
    <citation type="submission" date="2021-06" db="EMBL/GenBank/DDBJ databases">
        <authorList>
            <person name="Hodson N. C."/>
            <person name="Mongue J. A."/>
            <person name="Jaron S. K."/>
        </authorList>
    </citation>
    <scope>NUCLEOTIDE SEQUENCE</scope>
</reference>
<proteinExistence type="predicted"/>